<evidence type="ECO:0000256" key="7">
    <source>
        <dbReference type="ARBA" id="ARBA00023049"/>
    </source>
</evidence>
<dbReference type="InterPro" id="IPR050344">
    <property type="entry name" value="Peptidase_M1_aminopeptidases"/>
</dbReference>
<dbReference type="SUPFAM" id="SSF63737">
    <property type="entry name" value="Leukotriene A4 hydrolase N-terminal domain"/>
    <property type="match status" value="1"/>
</dbReference>
<sequence length="914" mass="102172">MLLKQLKLVQVTFGLVSLCRSRVNNLFRVLPISCCFGTTSSKRSTIIRTMATTKKPFERLPTNVAPKNYALTLQPNLTEFTFTGKEVIDVEVCQATDKVTVNCLDISIQSANFTSGGSTLKTSDINYNKEEETVTISFPSPLPLGNGQLFIDFTGELNDKMKGFYRSKYTGTDGNEKYCAVTQFEPTDARRAFPCWDEPALKATFDITLVVPKDRVALSNMNVIEESSVAEDASLTMVKYAQTPIMSTYLLAFVVGEFDFVEGKDSDGVNIKVYTPKGKSIQGQFALEVAQKTLPFYKNYFKISYPLPKMDLIAIPDFAAGAMENWGLVTYRETALLVDPENSSSAAKQWVALVVGHEIAHQWFGNLEWWTHLWLNEGFASWIEYLCVDHCFPEWDIWTQFVTSDYSRALDLDALANSHPIEVPVGHPGEIDEIFDAISYSKGASVIRMLHEFVGEKAFREGLAYHLDKFKYSNATTEDLWASLEHASSKPVGAVMETWTKQMGFPVLSVSAEQKADSRDVTISQDKFFADGVSQGSSYHWQVPVSVSSSANPKEAIASTLLDQKSCTLTLNGVKPDQWIKLNPGQVGFYRVQYSSAMLELLLPAIRDNSLPPRDRLGLQSDLFALCRAGLVSGPDVLKVVEAFSKETNFTVWSDLISNMGGIGVILQYCDCYPNFKAFCIELFQPIGDKLGWDPVEGEGHLDALLRGLVIGRLGTYGHEATVAEARKRFEAHCNGEATIPADLRSAVYSTVLKNGDASSLEAMMKLFKKADLHEERVRLMRTMGTVTQPELIKKVLDFSLSDEVRSQDTVFVIAGVTGSVQGRELAWKFVQDNWDELYNRYEGGFLLSRLIKSTTENFVTEQSAKDVEEFFSKRSVPAAERTIQQSLENIRLNCTWLSRESNKISTWLKEKGY</sequence>
<evidence type="ECO:0000259" key="11">
    <source>
        <dbReference type="Pfam" id="PF17900"/>
    </source>
</evidence>
<dbReference type="EMBL" id="CALNXK010000026">
    <property type="protein sequence ID" value="CAH3113618.1"/>
    <property type="molecule type" value="Genomic_DNA"/>
</dbReference>
<dbReference type="EC" id="3.4.11.-" evidence="8"/>
<feature type="domain" description="Peptidase M1 membrane alanine aminopeptidase" evidence="9">
    <location>
        <begin position="285"/>
        <end position="499"/>
    </location>
</feature>
<dbReference type="SUPFAM" id="SSF55486">
    <property type="entry name" value="Metalloproteases ('zincins'), catalytic domain"/>
    <property type="match status" value="1"/>
</dbReference>
<dbReference type="InterPro" id="IPR045357">
    <property type="entry name" value="Aminopeptidase_N-like_N"/>
</dbReference>
<accession>A0ABN8NND9</accession>
<comment type="caution">
    <text evidence="12">The sequence shown here is derived from an EMBL/GenBank/DDBJ whole genome shotgun (WGS) entry which is preliminary data.</text>
</comment>
<evidence type="ECO:0000256" key="8">
    <source>
        <dbReference type="RuleBase" id="RU364040"/>
    </source>
</evidence>
<dbReference type="PANTHER" id="PTHR11533">
    <property type="entry name" value="PROTEASE M1 ZINC METALLOPROTEASE"/>
    <property type="match status" value="1"/>
</dbReference>
<comment type="similarity">
    <text evidence="1 8">Belongs to the peptidase M1 family.</text>
</comment>
<keyword evidence="7 8" id="KW-0482">Metalloprotease</keyword>
<evidence type="ECO:0000256" key="2">
    <source>
        <dbReference type="ARBA" id="ARBA00022438"/>
    </source>
</evidence>
<keyword evidence="5 8" id="KW-0378">Hydrolase</keyword>
<dbReference type="PANTHER" id="PTHR11533:SF174">
    <property type="entry name" value="PUROMYCIN-SENSITIVE AMINOPEPTIDASE-RELATED"/>
    <property type="match status" value="1"/>
</dbReference>
<keyword evidence="2 8" id="KW-0031">Aminopeptidase</keyword>
<keyword evidence="6 8" id="KW-0862">Zinc</keyword>
<keyword evidence="13" id="KW-1185">Reference proteome</keyword>
<evidence type="ECO:0000256" key="1">
    <source>
        <dbReference type="ARBA" id="ARBA00010136"/>
    </source>
</evidence>
<protein>
    <recommendedName>
        <fullName evidence="8">Aminopeptidase</fullName>
        <ecNumber evidence="8">3.4.11.-</ecNumber>
    </recommendedName>
</protein>
<dbReference type="Gene3D" id="2.60.40.1730">
    <property type="entry name" value="tricorn interacting facor f3 domain"/>
    <property type="match status" value="1"/>
</dbReference>
<organism evidence="12 13">
    <name type="scientific">Porites lobata</name>
    <dbReference type="NCBI Taxonomy" id="104759"/>
    <lineage>
        <taxon>Eukaryota</taxon>
        <taxon>Metazoa</taxon>
        <taxon>Cnidaria</taxon>
        <taxon>Anthozoa</taxon>
        <taxon>Hexacorallia</taxon>
        <taxon>Scleractinia</taxon>
        <taxon>Fungiina</taxon>
        <taxon>Poritidae</taxon>
        <taxon>Porites</taxon>
    </lineage>
</organism>
<dbReference type="Gene3D" id="1.10.390.10">
    <property type="entry name" value="Neutral Protease Domain 2"/>
    <property type="match status" value="1"/>
</dbReference>
<feature type="domain" description="ERAP1-like C-terminal" evidence="10">
    <location>
        <begin position="579"/>
        <end position="892"/>
    </location>
</feature>
<dbReference type="InterPro" id="IPR034016">
    <property type="entry name" value="M1_APN-typ"/>
</dbReference>
<evidence type="ECO:0000313" key="12">
    <source>
        <dbReference type="EMBL" id="CAH3113618.1"/>
    </source>
</evidence>
<dbReference type="Pfam" id="PF01433">
    <property type="entry name" value="Peptidase_M1"/>
    <property type="match status" value="1"/>
</dbReference>
<dbReference type="Pfam" id="PF11838">
    <property type="entry name" value="ERAP1_C"/>
    <property type="match status" value="1"/>
</dbReference>
<dbReference type="PRINTS" id="PR00756">
    <property type="entry name" value="ALADIPTASE"/>
</dbReference>
<keyword evidence="4 8" id="KW-0479">Metal-binding</keyword>
<dbReference type="CDD" id="cd09601">
    <property type="entry name" value="M1_APN-Q_like"/>
    <property type="match status" value="1"/>
</dbReference>
<feature type="domain" description="Aminopeptidase N-like N-terminal" evidence="11">
    <location>
        <begin position="66"/>
        <end position="250"/>
    </location>
</feature>
<dbReference type="InterPro" id="IPR001930">
    <property type="entry name" value="Peptidase_M1"/>
</dbReference>
<dbReference type="InterPro" id="IPR024571">
    <property type="entry name" value="ERAP1-like_C_dom"/>
</dbReference>
<evidence type="ECO:0000256" key="5">
    <source>
        <dbReference type="ARBA" id="ARBA00022801"/>
    </source>
</evidence>
<dbReference type="InterPro" id="IPR027268">
    <property type="entry name" value="Peptidase_M4/M1_CTD_sf"/>
</dbReference>
<name>A0ABN8NND9_9CNID</name>
<dbReference type="Pfam" id="PF17900">
    <property type="entry name" value="Peptidase_M1_N"/>
    <property type="match status" value="1"/>
</dbReference>
<dbReference type="Proteomes" id="UP001159405">
    <property type="component" value="Unassembled WGS sequence"/>
</dbReference>
<dbReference type="InterPro" id="IPR014782">
    <property type="entry name" value="Peptidase_M1_dom"/>
</dbReference>
<evidence type="ECO:0000256" key="4">
    <source>
        <dbReference type="ARBA" id="ARBA00022723"/>
    </source>
</evidence>
<evidence type="ECO:0000313" key="13">
    <source>
        <dbReference type="Proteomes" id="UP001159405"/>
    </source>
</evidence>
<proteinExistence type="inferred from homology"/>
<keyword evidence="3 8" id="KW-0645">Protease</keyword>
<evidence type="ECO:0000259" key="9">
    <source>
        <dbReference type="Pfam" id="PF01433"/>
    </source>
</evidence>
<dbReference type="InterPro" id="IPR042097">
    <property type="entry name" value="Aminopeptidase_N-like_N_sf"/>
</dbReference>
<gene>
    <name evidence="12" type="ORF">PLOB_00022238</name>
</gene>
<evidence type="ECO:0000259" key="10">
    <source>
        <dbReference type="Pfam" id="PF11838"/>
    </source>
</evidence>
<reference evidence="12 13" key="1">
    <citation type="submission" date="2022-05" db="EMBL/GenBank/DDBJ databases">
        <authorList>
            <consortium name="Genoscope - CEA"/>
            <person name="William W."/>
        </authorList>
    </citation>
    <scope>NUCLEOTIDE SEQUENCE [LARGE SCALE GENOMIC DNA]</scope>
</reference>
<evidence type="ECO:0000256" key="6">
    <source>
        <dbReference type="ARBA" id="ARBA00022833"/>
    </source>
</evidence>
<dbReference type="Gene3D" id="1.25.50.20">
    <property type="match status" value="1"/>
</dbReference>
<comment type="cofactor">
    <cofactor evidence="8">
        <name>Zn(2+)</name>
        <dbReference type="ChEBI" id="CHEBI:29105"/>
    </cofactor>
    <text evidence="8">Binds 1 zinc ion per subunit.</text>
</comment>
<evidence type="ECO:0000256" key="3">
    <source>
        <dbReference type="ARBA" id="ARBA00022670"/>
    </source>
</evidence>
<dbReference type="Gene3D" id="2.60.40.1910">
    <property type="match status" value="1"/>
</dbReference>